<keyword evidence="3" id="KW-1185">Reference proteome</keyword>
<keyword evidence="1" id="KW-1133">Transmembrane helix</keyword>
<gene>
    <name evidence="2" type="ORF">E0F98_10135</name>
</gene>
<name>A0A4R5CZ17_9FLAO</name>
<feature type="transmembrane region" description="Helical" evidence="1">
    <location>
        <begin position="51"/>
        <end position="69"/>
    </location>
</feature>
<evidence type="ECO:0000256" key="1">
    <source>
        <dbReference type="SAM" id="Phobius"/>
    </source>
</evidence>
<sequence>MKEFKLENEPKIESGFKTPEHYFENFSKNFMQQLPEEEPKVISLFQKNKKIVMMVAAVLTISILIPVVYNNSINANNNEIDATALENYLSYQSNINQYELINGLEADEIDNIKTTVVLENATIEDILATNGNLELLMLE</sequence>
<keyword evidence="1" id="KW-0812">Transmembrane</keyword>
<evidence type="ECO:0000313" key="3">
    <source>
        <dbReference type="Proteomes" id="UP000294597"/>
    </source>
</evidence>
<dbReference type="EMBL" id="SMFO01000006">
    <property type="protein sequence ID" value="TDE03854.1"/>
    <property type="molecule type" value="Genomic_DNA"/>
</dbReference>
<reference evidence="2 3" key="1">
    <citation type="submission" date="2019-03" db="EMBL/GenBank/DDBJ databases">
        <title>Flavobacterium TSA-D2 sp. nov., isolated from arctic soil.</title>
        <authorList>
            <person name="Chaudhary D.K."/>
        </authorList>
    </citation>
    <scope>NUCLEOTIDE SEQUENCE [LARGE SCALE GENOMIC DNA]</scope>
    <source>
        <strain evidence="2 3">TSA-D2</strain>
    </source>
</reference>
<dbReference type="Proteomes" id="UP000294597">
    <property type="component" value="Unassembled WGS sequence"/>
</dbReference>
<evidence type="ECO:0000313" key="2">
    <source>
        <dbReference type="EMBL" id="TDE03854.1"/>
    </source>
</evidence>
<accession>A0A4R5CZ17</accession>
<protein>
    <submittedName>
        <fullName evidence="2">Uncharacterized protein</fullName>
    </submittedName>
</protein>
<organism evidence="2 3">
    <name type="scientific">Flavobacterium hiemivividum</name>
    <dbReference type="NCBI Taxonomy" id="2541734"/>
    <lineage>
        <taxon>Bacteria</taxon>
        <taxon>Pseudomonadati</taxon>
        <taxon>Bacteroidota</taxon>
        <taxon>Flavobacteriia</taxon>
        <taxon>Flavobacteriales</taxon>
        <taxon>Flavobacteriaceae</taxon>
        <taxon>Flavobacterium</taxon>
    </lineage>
</organism>
<proteinExistence type="predicted"/>
<dbReference type="AlphaFoldDB" id="A0A4R5CZ17"/>
<dbReference type="RefSeq" id="WP_132111066.1">
    <property type="nucleotide sequence ID" value="NZ_SMFO01000006.1"/>
</dbReference>
<keyword evidence="1" id="KW-0472">Membrane</keyword>
<comment type="caution">
    <text evidence="2">The sequence shown here is derived from an EMBL/GenBank/DDBJ whole genome shotgun (WGS) entry which is preliminary data.</text>
</comment>